<evidence type="ECO:0000313" key="2">
    <source>
        <dbReference type="Proteomes" id="UP000789525"/>
    </source>
</evidence>
<proteinExistence type="predicted"/>
<sequence>MEVTIKEEPKKTAKRDALCSIEHGIQELWESEKVFQVDAPTLEEEPEDFFNIHEKHPKHMGTFPYPYMNGRLHLGHFFTITKVEFATGYERMKGKRALFPMGFHCTGMPIKACADKLARELEQFGPNFELPGSDELEVGVKDLNLNEDADVKSGSVDPSGVAAKTSHHKKGKVAAKSTGLKFQFQIMRSLGVPDSEIAKFADANHWLSYFPPLAIKDCKAIGAKIDWRRSFITTDVNPYYDSFVRWQMNKLKALNKVKFGERYTIYSPLDGQPCMDHDRQSGEGVGPQEYTGIKLKVLEWSEEAQSVLESFKELEGKDVFFVAATLRPETMYGQTNCYVGVDINYGLFKINENDVFLCTYRAARNMAFQGYSNERGVIDQIAEVKGAVLIGTKVVAPLSKYEHVYVLPMENVLATKGTGVVTSVPSDSPDDHATLQDLKKKAAYYKVDPSWVAFEPIPIIETPTYGNLAAPTICQQKKINSQKDRLLLAEAKELVYKEGFYSGTMLVGEYKGRPVQEAKPLIKELLISTKQGFVYNEPESLVMSRSGDECVVALCDQWYLDYGEETWRKEAEKCLSRLNTFSAETRHQFEKTLEWLNQWACARSYGLGSRLPWDPQYLIESLSDSTIYMAYYTVSHLLQGGALDGSTPGPLGIQASEMTDAVWEHIICGGPRPEDCSIPQEKLDKMKREFNYFYPLDLRVSGKDLIPNHLTFFIYNHVAIFPENNWPLGIRSNGHLQLNREKMSKSTGNFMTGADAVQKYGADATRIALADAGDAIEDANFEEATANAAILRLFTLKEWIEEQVSSTSNLRVGSKDSFPDRVFENEINRLIQLTEEAYDNALYRDALKYGFYELQSSRDWYREVTLQEGMHKDLILRWITVQALLLSPIAPHWSEYIWREVLLNKSLIVNAKFPEITSQVDKELLEAAEYVRKIVKTIRDLEISSQKKKKKGKGEDFDPEKPKELKIYVATKFPEWQDIAVEAMKQNYDEKTKTFNDVEIRKILSEREILKNKRTMPFVQEFKKKVNEFGMVSFDRSLLFNEYSTLLTVTNFLKRSLGYDKVLVLRTVYAMSEEEKRVAEVAIPGEPGILFRNINPS</sequence>
<protein>
    <submittedName>
        <fullName evidence="1">6235_t:CDS:1</fullName>
    </submittedName>
</protein>
<evidence type="ECO:0000313" key="1">
    <source>
        <dbReference type="EMBL" id="CAG8437661.1"/>
    </source>
</evidence>
<accession>A0ACA9JV39</accession>
<comment type="caution">
    <text evidence="1">The sequence shown here is derived from an EMBL/GenBank/DDBJ whole genome shotgun (WGS) entry which is preliminary data.</text>
</comment>
<keyword evidence="2" id="KW-1185">Reference proteome</keyword>
<organism evidence="1 2">
    <name type="scientific">Acaulospora colombiana</name>
    <dbReference type="NCBI Taxonomy" id="27376"/>
    <lineage>
        <taxon>Eukaryota</taxon>
        <taxon>Fungi</taxon>
        <taxon>Fungi incertae sedis</taxon>
        <taxon>Mucoromycota</taxon>
        <taxon>Glomeromycotina</taxon>
        <taxon>Glomeromycetes</taxon>
        <taxon>Diversisporales</taxon>
        <taxon>Acaulosporaceae</taxon>
        <taxon>Acaulospora</taxon>
    </lineage>
</organism>
<dbReference type="EMBL" id="CAJVPT010000019">
    <property type="protein sequence ID" value="CAG8437661.1"/>
    <property type="molecule type" value="Genomic_DNA"/>
</dbReference>
<gene>
    <name evidence="1" type="ORF">ACOLOM_LOCUS26</name>
</gene>
<reference evidence="1" key="1">
    <citation type="submission" date="2021-06" db="EMBL/GenBank/DDBJ databases">
        <authorList>
            <person name="Kallberg Y."/>
            <person name="Tangrot J."/>
            <person name="Rosling A."/>
        </authorList>
    </citation>
    <scope>NUCLEOTIDE SEQUENCE</scope>
    <source>
        <strain evidence="1">CL356</strain>
    </source>
</reference>
<dbReference type="Proteomes" id="UP000789525">
    <property type="component" value="Unassembled WGS sequence"/>
</dbReference>
<name>A0ACA9JV39_9GLOM</name>